<gene>
    <name evidence="1" type="ordered locus">EFER_4180</name>
</gene>
<proteinExistence type="predicted"/>
<organism evidence="1 2">
    <name type="scientific">Escherichia fergusonii (strain ATCC 35469 / DSM 13698 / CCUG 18766 / IAM 14443 / JCM 21226 / LMG 7866 / NBRC 102419 / NCTC 12128 / CDC 0568-73)</name>
    <dbReference type="NCBI Taxonomy" id="585054"/>
    <lineage>
        <taxon>Bacteria</taxon>
        <taxon>Pseudomonadati</taxon>
        <taxon>Pseudomonadota</taxon>
        <taxon>Gammaproteobacteria</taxon>
        <taxon>Enterobacterales</taxon>
        <taxon>Enterobacteriaceae</taxon>
        <taxon>Escherichia</taxon>
    </lineage>
</organism>
<evidence type="ECO:0000313" key="1">
    <source>
        <dbReference type="EMBL" id="CAQ91601.1"/>
    </source>
</evidence>
<dbReference type="HOGENOM" id="CLU_3135745_0_0_6"/>
<reference evidence="2" key="1">
    <citation type="journal article" date="2009" name="PLoS Genet.">
        <title>Organised genome dynamics in the Escherichia coli species results in highly diverse adaptive paths.</title>
        <authorList>
            <person name="Touchon M."/>
            <person name="Hoede C."/>
            <person name="Tenaillon O."/>
            <person name="Barbe V."/>
            <person name="Baeriswyl S."/>
            <person name="Bidet P."/>
            <person name="Bingen E."/>
            <person name="Bonacorsi S."/>
            <person name="Bouchier C."/>
            <person name="Bouvet O."/>
            <person name="Calteau A."/>
            <person name="Chiapello H."/>
            <person name="Clermont O."/>
            <person name="Cruveiller S."/>
            <person name="Danchin A."/>
            <person name="Diard M."/>
            <person name="Dossat C."/>
            <person name="Karoui M.E."/>
            <person name="Frapy E."/>
            <person name="Garry L."/>
            <person name="Ghigo J.M."/>
            <person name="Gilles A.M."/>
            <person name="Johnson J."/>
            <person name="Le Bouguenec C."/>
            <person name="Lescat M."/>
            <person name="Mangenot S."/>
            <person name="Martinez-Jehanne V."/>
            <person name="Matic I."/>
            <person name="Nassif X."/>
            <person name="Oztas S."/>
            <person name="Petit M.A."/>
            <person name="Pichon C."/>
            <person name="Rouy Z."/>
            <person name="Ruf C.S."/>
            <person name="Schneider D."/>
            <person name="Tourret J."/>
            <person name="Vacherie B."/>
            <person name="Vallenet D."/>
            <person name="Medigue C."/>
            <person name="Rocha E.P.C."/>
            <person name="Denamur E."/>
        </authorList>
    </citation>
    <scope>NUCLEOTIDE SEQUENCE [LARGE SCALE GENOMIC DNA]</scope>
    <source>
        <strain evidence="2">ATCC 35469 / DSM 13698 / BCRC 15582 / CCUG 18766 / IAM 14443 / JCM 21226 / LMG 7866 / NBRC 102419 / NCTC 12128 / CDC 0568-73</strain>
    </source>
</reference>
<dbReference type="EMBL" id="CU928158">
    <property type="protein sequence ID" value="CAQ91601.1"/>
    <property type="molecule type" value="Genomic_DNA"/>
</dbReference>
<dbReference type="AlphaFoldDB" id="B7LL60"/>
<evidence type="ECO:0000313" key="2">
    <source>
        <dbReference type="Proteomes" id="UP000000745"/>
    </source>
</evidence>
<accession>B7LL60</accession>
<sequence length="49" mass="5549">MLQAGLQNLTLANDQGELTSLQHMHPDIWRGYALAHRNGVLPLNYVIHQ</sequence>
<name>B7LL60_ESCF3</name>
<keyword evidence="2" id="KW-1185">Reference proteome</keyword>
<dbReference type="Proteomes" id="UP000000745">
    <property type="component" value="Chromosome"/>
</dbReference>
<protein>
    <submittedName>
        <fullName evidence="1">Uncharacterized protein</fullName>
    </submittedName>
</protein>
<dbReference type="KEGG" id="efe:EFER_4180"/>